<dbReference type="InterPro" id="IPR050248">
    <property type="entry name" value="Polysacc_deacetylase_ArnD"/>
</dbReference>
<evidence type="ECO:0000256" key="3">
    <source>
        <dbReference type="SAM" id="MobiDB-lite"/>
    </source>
</evidence>
<keyword evidence="7" id="KW-1185">Reference proteome</keyword>
<dbReference type="InterPro" id="IPR002509">
    <property type="entry name" value="NODB_dom"/>
</dbReference>
<feature type="chain" id="PRO_5046477713" evidence="4">
    <location>
        <begin position="24"/>
        <end position="282"/>
    </location>
</feature>
<dbReference type="Pfam" id="PF01522">
    <property type="entry name" value="Polysacc_deac_1"/>
    <property type="match status" value="1"/>
</dbReference>
<evidence type="ECO:0000313" key="6">
    <source>
        <dbReference type="EMBL" id="MFC4409358.1"/>
    </source>
</evidence>
<dbReference type="InterPro" id="IPR011330">
    <property type="entry name" value="Glyco_hydro/deAcase_b/a-brl"/>
</dbReference>
<dbReference type="RefSeq" id="WP_378152009.1">
    <property type="nucleotide sequence ID" value="NZ_JBHSEC010000002.1"/>
</dbReference>
<reference evidence="7" key="1">
    <citation type="journal article" date="2019" name="Int. J. Syst. Evol. Microbiol.">
        <title>The Global Catalogue of Microorganisms (GCM) 10K type strain sequencing project: providing services to taxonomists for standard genome sequencing and annotation.</title>
        <authorList>
            <consortium name="The Broad Institute Genomics Platform"/>
            <consortium name="The Broad Institute Genome Sequencing Center for Infectious Disease"/>
            <person name="Wu L."/>
            <person name="Ma J."/>
        </authorList>
    </citation>
    <scope>NUCLEOTIDE SEQUENCE [LARGE SCALE GENOMIC DNA]</scope>
    <source>
        <strain evidence="7">CCUG 59778</strain>
    </source>
</reference>
<evidence type="ECO:0000256" key="2">
    <source>
        <dbReference type="ARBA" id="ARBA00022801"/>
    </source>
</evidence>
<dbReference type="EC" id="3.-.-.-" evidence="6"/>
<proteinExistence type="predicted"/>
<dbReference type="GO" id="GO:0016787">
    <property type="term" value="F:hydrolase activity"/>
    <property type="evidence" value="ECO:0007669"/>
    <property type="project" value="UniProtKB-KW"/>
</dbReference>
<dbReference type="EMBL" id="JBHSEC010000002">
    <property type="protein sequence ID" value="MFC4409358.1"/>
    <property type="molecule type" value="Genomic_DNA"/>
</dbReference>
<name>A0ABV8X0C8_9LACT</name>
<accession>A0ABV8X0C8</accession>
<dbReference type="Gene3D" id="3.20.20.370">
    <property type="entry name" value="Glycoside hydrolase/deacetylase"/>
    <property type="match status" value="1"/>
</dbReference>
<keyword evidence="1" id="KW-0479">Metal-binding</keyword>
<feature type="signal peptide" evidence="4">
    <location>
        <begin position="1"/>
        <end position="23"/>
    </location>
</feature>
<dbReference type="PROSITE" id="PS51257">
    <property type="entry name" value="PROKAR_LIPOPROTEIN"/>
    <property type="match status" value="1"/>
</dbReference>
<evidence type="ECO:0000259" key="5">
    <source>
        <dbReference type="PROSITE" id="PS51677"/>
    </source>
</evidence>
<keyword evidence="2 6" id="KW-0378">Hydrolase</keyword>
<dbReference type="PANTHER" id="PTHR10587:SF133">
    <property type="entry name" value="CHITIN DEACETYLASE 1-RELATED"/>
    <property type="match status" value="1"/>
</dbReference>
<dbReference type="Proteomes" id="UP001595817">
    <property type="component" value="Unassembled WGS sequence"/>
</dbReference>
<dbReference type="PROSITE" id="PS51677">
    <property type="entry name" value="NODB"/>
    <property type="match status" value="1"/>
</dbReference>
<feature type="region of interest" description="Disordered" evidence="3">
    <location>
        <begin position="25"/>
        <end position="70"/>
    </location>
</feature>
<dbReference type="SUPFAM" id="SSF88713">
    <property type="entry name" value="Glycoside hydrolase/deacetylase"/>
    <property type="match status" value="1"/>
</dbReference>
<comment type="caution">
    <text evidence="6">The sequence shown here is derived from an EMBL/GenBank/DDBJ whole genome shotgun (WGS) entry which is preliminary data.</text>
</comment>
<evidence type="ECO:0000256" key="4">
    <source>
        <dbReference type="SAM" id="SignalP"/>
    </source>
</evidence>
<dbReference type="PANTHER" id="PTHR10587">
    <property type="entry name" value="GLYCOSYL TRANSFERASE-RELATED"/>
    <property type="match status" value="1"/>
</dbReference>
<sequence length="282" mass="31700">MINKQLSCLLALSLVLAACSANEVNEQTPVEENPEKIEVSKDVSDEIENPVDEPGIEEEPEETEEPAEPEPLYEISEANWTLKPISNANPKAVLLTIDDAPDRYALEMAQTLKELNAPAIFFVNGHFLDTEEEKSVLKQIHDLGFPIGNHTYSHPNLKQLNETEQSTEIVKLNDTVESILGERPVFFRAPFGANTDYSRQLAKDENMLAMNWTYGYDWEKEYRDSASLIEIMVHTPYLTDGAILLMHDRQWTAEALPGVVEGLRASGYELIDPATIKGIEQK</sequence>
<protein>
    <submittedName>
        <fullName evidence="6">Polysaccharide deacetylase family protein</fullName>
        <ecNumber evidence="6">3.-.-.-</ecNumber>
    </submittedName>
</protein>
<dbReference type="CDD" id="cd10917">
    <property type="entry name" value="CE4_NodB_like_6s_7s"/>
    <property type="match status" value="1"/>
</dbReference>
<feature type="compositionally biased region" description="Acidic residues" evidence="3">
    <location>
        <begin position="45"/>
        <end position="68"/>
    </location>
</feature>
<feature type="domain" description="NodB homology" evidence="5">
    <location>
        <begin position="91"/>
        <end position="271"/>
    </location>
</feature>
<gene>
    <name evidence="6" type="ORF">ACFOZY_02785</name>
</gene>
<organism evidence="6 7">
    <name type="scientific">Chungangia koreensis</name>
    <dbReference type="NCBI Taxonomy" id="752657"/>
    <lineage>
        <taxon>Bacteria</taxon>
        <taxon>Bacillati</taxon>
        <taxon>Bacillota</taxon>
        <taxon>Bacilli</taxon>
        <taxon>Lactobacillales</taxon>
        <taxon>Chungangia</taxon>
    </lineage>
</organism>
<evidence type="ECO:0000313" key="7">
    <source>
        <dbReference type="Proteomes" id="UP001595817"/>
    </source>
</evidence>
<keyword evidence="4" id="KW-0732">Signal</keyword>
<feature type="compositionally biased region" description="Basic and acidic residues" evidence="3">
    <location>
        <begin position="33"/>
        <end position="44"/>
    </location>
</feature>
<evidence type="ECO:0000256" key="1">
    <source>
        <dbReference type="ARBA" id="ARBA00022723"/>
    </source>
</evidence>